<keyword evidence="4" id="KW-0238">DNA-binding</keyword>
<keyword evidence="9" id="KW-1185">Reference proteome</keyword>
<dbReference type="GO" id="GO:0016987">
    <property type="term" value="F:sigma factor activity"/>
    <property type="evidence" value="ECO:0007669"/>
    <property type="project" value="UniProtKB-KW"/>
</dbReference>
<dbReference type="PANTHER" id="PTHR43133">
    <property type="entry name" value="RNA POLYMERASE ECF-TYPE SIGMA FACTO"/>
    <property type="match status" value="1"/>
</dbReference>
<dbReference type="InterPro" id="IPR014284">
    <property type="entry name" value="RNA_pol_sigma-70_dom"/>
</dbReference>
<accession>A0A1Y5XUV6</accession>
<dbReference type="InterPro" id="IPR014325">
    <property type="entry name" value="RNA_pol_sigma-E_actinobac"/>
</dbReference>
<name>A0A1Y5XUV6_KIBAR</name>
<evidence type="ECO:0000313" key="9">
    <source>
        <dbReference type="Proteomes" id="UP000192674"/>
    </source>
</evidence>
<dbReference type="InterPro" id="IPR013249">
    <property type="entry name" value="RNA_pol_sigma70_r4_t2"/>
</dbReference>
<dbReference type="RefSeq" id="WP_033385149.1">
    <property type="nucleotide sequence ID" value="NZ_FWXV01000004.1"/>
</dbReference>
<evidence type="ECO:0000256" key="4">
    <source>
        <dbReference type="ARBA" id="ARBA00023125"/>
    </source>
</evidence>
<dbReference type="Pfam" id="PF08281">
    <property type="entry name" value="Sigma70_r4_2"/>
    <property type="match status" value="1"/>
</dbReference>
<dbReference type="SUPFAM" id="SSF88659">
    <property type="entry name" value="Sigma3 and sigma4 domains of RNA polymerase sigma factors"/>
    <property type="match status" value="1"/>
</dbReference>
<evidence type="ECO:0000256" key="5">
    <source>
        <dbReference type="ARBA" id="ARBA00023163"/>
    </source>
</evidence>
<sequence>MGDRDLEFAEFVDANAARLRRTAYLLCGDWHRAEDLVQVAFLKVYKSWSKVSASPLGYARQTLTNTVIDESRRFWRNERPTYPLPDTVSASYDQDASMDLRRAMAALPPRQRAAVVLRYWDDLPIAEVARLLDCTEGTVKSQCAKGLAALRGLVADQLEGHR</sequence>
<dbReference type="InterPro" id="IPR013325">
    <property type="entry name" value="RNA_pol_sigma_r2"/>
</dbReference>
<dbReference type="Proteomes" id="UP000192674">
    <property type="component" value="Unassembled WGS sequence"/>
</dbReference>
<dbReference type="OrthoDB" id="3783006at2"/>
<dbReference type="InterPro" id="IPR036388">
    <property type="entry name" value="WH-like_DNA-bd_sf"/>
</dbReference>
<evidence type="ECO:0000259" key="7">
    <source>
        <dbReference type="Pfam" id="PF08281"/>
    </source>
</evidence>
<dbReference type="InterPro" id="IPR039425">
    <property type="entry name" value="RNA_pol_sigma-70-like"/>
</dbReference>
<dbReference type="PANTHER" id="PTHR43133:SF50">
    <property type="entry name" value="ECF RNA POLYMERASE SIGMA FACTOR SIGM"/>
    <property type="match status" value="1"/>
</dbReference>
<proteinExistence type="inferred from homology"/>
<evidence type="ECO:0000313" key="8">
    <source>
        <dbReference type="EMBL" id="SMD15288.1"/>
    </source>
</evidence>
<dbReference type="NCBIfam" id="TIGR02937">
    <property type="entry name" value="sigma70-ECF"/>
    <property type="match status" value="1"/>
</dbReference>
<dbReference type="EMBL" id="FWXV01000004">
    <property type="protein sequence ID" value="SMD15288.1"/>
    <property type="molecule type" value="Genomic_DNA"/>
</dbReference>
<reference evidence="8 9" key="1">
    <citation type="submission" date="2017-04" db="EMBL/GenBank/DDBJ databases">
        <authorList>
            <person name="Afonso C.L."/>
            <person name="Miller P.J."/>
            <person name="Scott M.A."/>
            <person name="Spackman E."/>
            <person name="Goraichik I."/>
            <person name="Dimitrov K.M."/>
            <person name="Suarez D.L."/>
            <person name="Swayne D.E."/>
        </authorList>
    </citation>
    <scope>NUCLEOTIDE SEQUENCE [LARGE SCALE GENOMIC DNA]</scope>
    <source>
        <strain evidence="8 9">DSM 43828</strain>
    </source>
</reference>
<comment type="similarity">
    <text evidence="1">Belongs to the sigma-70 factor family. ECF subfamily.</text>
</comment>
<dbReference type="Pfam" id="PF04542">
    <property type="entry name" value="Sigma70_r2"/>
    <property type="match status" value="1"/>
</dbReference>
<evidence type="ECO:0000256" key="1">
    <source>
        <dbReference type="ARBA" id="ARBA00010641"/>
    </source>
</evidence>
<dbReference type="GO" id="GO:0006352">
    <property type="term" value="P:DNA-templated transcription initiation"/>
    <property type="evidence" value="ECO:0007669"/>
    <property type="project" value="InterPro"/>
</dbReference>
<gene>
    <name evidence="8" type="ORF">SAMN05661093_05239</name>
</gene>
<dbReference type="GO" id="GO:0003677">
    <property type="term" value="F:DNA binding"/>
    <property type="evidence" value="ECO:0007669"/>
    <property type="project" value="UniProtKB-KW"/>
</dbReference>
<keyword evidence="2" id="KW-0805">Transcription regulation</keyword>
<protein>
    <submittedName>
        <fullName evidence="8">RNA polymerase sigma-70 factor, sigma-E family</fullName>
    </submittedName>
</protein>
<dbReference type="CDD" id="cd06171">
    <property type="entry name" value="Sigma70_r4"/>
    <property type="match status" value="1"/>
</dbReference>
<dbReference type="Gene3D" id="1.10.1740.10">
    <property type="match status" value="1"/>
</dbReference>
<evidence type="ECO:0000259" key="6">
    <source>
        <dbReference type="Pfam" id="PF04542"/>
    </source>
</evidence>
<keyword evidence="3" id="KW-0731">Sigma factor</keyword>
<evidence type="ECO:0000256" key="2">
    <source>
        <dbReference type="ARBA" id="ARBA00023015"/>
    </source>
</evidence>
<feature type="domain" description="RNA polymerase sigma factor 70 region 4 type 2" evidence="7">
    <location>
        <begin position="98"/>
        <end position="150"/>
    </location>
</feature>
<keyword evidence="5" id="KW-0804">Transcription</keyword>
<organism evidence="8 9">
    <name type="scientific">Kibdelosporangium aridum</name>
    <dbReference type="NCBI Taxonomy" id="2030"/>
    <lineage>
        <taxon>Bacteria</taxon>
        <taxon>Bacillati</taxon>
        <taxon>Actinomycetota</taxon>
        <taxon>Actinomycetes</taxon>
        <taxon>Pseudonocardiales</taxon>
        <taxon>Pseudonocardiaceae</taxon>
        <taxon>Kibdelosporangium</taxon>
    </lineage>
</organism>
<dbReference type="NCBIfam" id="TIGR02983">
    <property type="entry name" value="SigE-fam_strep"/>
    <property type="match status" value="1"/>
</dbReference>
<dbReference type="InterPro" id="IPR007627">
    <property type="entry name" value="RNA_pol_sigma70_r2"/>
</dbReference>
<feature type="domain" description="RNA polymerase sigma-70 region 2" evidence="6">
    <location>
        <begin position="12"/>
        <end position="76"/>
    </location>
</feature>
<evidence type="ECO:0000256" key="3">
    <source>
        <dbReference type="ARBA" id="ARBA00023082"/>
    </source>
</evidence>
<dbReference type="AlphaFoldDB" id="A0A1Y5XUV6"/>
<dbReference type="InterPro" id="IPR013324">
    <property type="entry name" value="RNA_pol_sigma_r3/r4-like"/>
</dbReference>
<dbReference type="SUPFAM" id="SSF88946">
    <property type="entry name" value="Sigma2 domain of RNA polymerase sigma factors"/>
    <property type="match status" value="1"/>
</dbReference>
<dbReference type="Gene3D" id="1.10.10.10">
    <property type="entry name" value="Winged helix-like DNA-binding domain superfamily/Winged helix DNA-binding domain"/>
    <property type="match status" value="1"/>
</dbReference>